<dbReference type="AlphaFoldDB" id="A0A931HV16"/>
<dbReference type="RefSeq" id="WP_197316533.1">
    <property type="nucleotide sequence ID" value="NZ_JADZSC010000001.1"/>
</dbReference>
<feature type="transmembrane region" description="Helical" evidence="1">
    <location>
        <begin position="44"/>
        <end position="63"/>
    </location>
</feature>
<gene>
    <name evidence="2" type="ORF">H0267_06975</name>
</gene>
<evidence type="ECO:0000313" key="2">
    <source>
        <dbReference type="EMBL" id="MBH0229956.1"/>
    </source>
</evidence>
<evidence type="ECO:0000256" key="1">
    <source>
        <dbReference type="SAM" id="Phobius"/>
    </source>
</evidence>
<dbReference type="Pfam" id="PF14143">
    <property type="entry name" value="YrhC"/>
    <property type="match status" value="1"/>
</dbReference>
<keyword evidence="1" id="KW-0472">Membrane</keyword>
<dbReference type="EMBL" id="JADZSC010000001">
    <property type="protein sequence ID" value="MBH0229956.1"/>
    <property type="molecule type" value="Genomic_DNA"/>
</dbReference>
<keyword evidence="1" id="KW-1133">Transmembrane helix</keyword>
<name>A0A931HV16_9BACI</name>
<proteinExistence type="predicted"/>
<dbReference type="InterPro" id="IPR025418">
    <property type="entry name" value="YrhC-like"/>
</dbReference>
<evidence type="ECO:0000313" key="3">
    <source>
        <dbReference type="Proteomes" id="UP000614490"/>
    </source>
</evidence>
<sequence length="77" mass="9176">MQSTEWLQKKIEDYKRFIATLLILSSYLYMGTLISIFEYKSNDYYYLLPLTVSSLLAVTIFMVKINKWQRQIAADDH</sequence>
<accession>A0A931HV16</accession>
<dbReference type="Proteomes" id="UP000614490">
    <property type="component" value="Unassembled WGS sequence"/>
</dbReference>
<comment type="caution">
    <text evidence="2">The sequence shown here is derived from an EMBL/GenBank/DDBJ whole genome shotgun (WGS) entry which is preliminary data.</text>
</comment>
<evidence type="ECO:0008006" key="4">
    <source>
        <dbReference type="Google" id="ProtNLM"/>
    </source>
</evidence>
<organism evidence="2 3">
    <name type="scientific">Halobacillus yeomjeoni</name>
    <dbReference type="NCBI Taxonomy" id="311194"/>
    <lineage>
        <taxon>Bacteria</taxon>
        <taxon>Bacillati</taxon>
        <taxon>Bacillota</taxon>
        <taxon>Bacilli</taxon>
        <taxon>Bacillales</taxon>
        <taxon>Bacillaceae</taxon>
        <taxon>Halobacillus</taxon>
    </lineage>
</organism>
<keyword evidence="3" id="KW-1185">Reference proteome</keyword>
<feature type="transmembrane region" description="Helical" evidence="1">
    <location>
        <begin position="17"/>
        <end position="38"/>
    </location>
</feature>
<keyword evidence="1" id="KW-0812">Transmembrane</keyword>
<protein>
    <recommendedName>
        <fullName evidence="4">YrhC-like protein</fullName>
    </recommendedName>
</protein>
<reference evidence="2 3" key="1">
    <citation type="journal article" date="2005" name="Int. J. Syst. Evol. Microbiol.">
        <title>Halobacillus yeomjeoni sp. nov., isolated from a marine solar saltern in Korea.</title>
        <authorList>
            <person name="Yoon J.H."/>
            <person name="Kang S.J."/>
            <person name="Lee C.H."/>
            <person name="Oh H.W."/>
            <person name="Oh T.K."/>
        </authorList>
    </citation>
    <scope>NUCLEOTIDE SEQUENCE [LARGE SCALE GENOMIC DNA]</scope>
    <source>
        <strain evidence="2 3">KCTC 3957</strain>
    </source>
</reference>